<dbReference type="OrthoDB" id="7709182at2"/>
<protein>
    <submittedName>
        <fullName evidence="2">Uncharacterized protein</fullName>
    </submittedName>
</protein>
<gene>
    <name evidence="2" type="ORF">ALP8811_01661</name>
</gene>
<name>A0A2R8AKU7_9RHOB</name>
<accession>A0A2R8AKU7</accession>
<dbReference type="Proteomes" id="UP000244911">
    <property type="component" value="Unassembled WGS sequence"/>
</dbReference>
<dbReference type="EMBL" id="OMOI01000001">
    <property type="protein sequence ID" value="SPF76652.1"/>
    <property type="molecule type" value="Genomic_DNA"/>
</dbReference>
<dbReference type="AlphaFoldDB" id="A0A2R8AKU7"/>
<evidence type="ECO:0000313" key="2">
    <source>
        <dbReference type="EMBL" id="SPF76652.1"/>
    </source>
</evidence>
<feature type="chain" id="PRO_5015317005" evidence="1">
    <location>
        <begin position="20"/>
        <end position="123"/>
    </location>
</feature>
<organism evidence="2 3">
    <name type="scientific">Aliiroseovarius pelagivivens</name>
    <dbReference type="NCBI Taxonomy" id="1639690"/>
    <lineage>
        <taxon>Bacteria</taxon>
        <taxon>Pseudomonadati</taxon>
        <taxon>Pseudomonadota</taxon>
        <taxon>Alphaproteobacteria</taxon>
        <taxon>Rhodobacterales</taxon>
        <taxon>Paracoccaceae</taxon>
        <taxon>Aliiroseovarius</taxon>
    </lineage>
</organism>
<keyword evidence="1" id="KW-0732">Signal</keyword>
<keyword evidence="3" id="KW-1185">Reference proteome</keyword>
<proteinExistence type="predicted"/>
<feature type="signal peptide" evidence="1">
    <location>
        <begin position="1"/>
        <end position="19"/>
    </location>
</feature>
<evidence type="ECO:0000313" key="3">
    <source>
        <dbReference type="Proteomes" id="UP000244911"/>
    </source>
</evidence>
<dbReference type="RefSeq" id="WP_108856635.1">
    <property type="nucleotide sequence ID" value="NZ_OMOI01000001.1"/>
</dbReference>
<sequence>MRILPLAITLCSLPVLAFAADWNTRADDQPLSAAELRAQLVGNTLVFFDNGKSVYSENGEYSYTYGEGGTWLGHYELKEDGVACTTFVTGTTRCDLIVHSGARLTLITEDGMRFPIREVTPTE</sequence>
<evidence type="ECO:0000256" key="1">
    <source>
        <dbReference type="SAM" id="SignalP"/>
    </source>
</evidence>
<reference evidence="2 3" key="1">
    <citation type="submission" date="2018-03" db="EMBL/GenBank/DDBJ databases">
        <authorList>
            <person name="Keele B.F."/>
        </authorList>
    </citation>
    <scope>NUCLEOTIDE SEQUENCE [LARGE SCALE GENOMIC DNA]</scope>
    <source>
        <strain evidence="2 3">CECT 8811</strain>
    </source>
</reference>